<feature type="coiled-coil region" evidence="2">
    <location>
        <begin position="92"/>
        <end position="119"/>
    </location>
</feature>
<comment type="similarity">
    <text evidence="1">Belongs to the LOB domain-containing protein family.</text>
</comment>
<feature type="domain" description="LOB" evidence="3">
    <location>
        <begin position="12"/>
        <end position="113"/>
    </location>
</feature>
<dbReference type="PANTHER" id="PTHR31301">
    <property type="entry name" value="LOB DOMAIN-CONTAINING PROTEIN 4-RELATED"/>
    <property type="match status" value="1"/>
</dbReference>
<proteinExistence type="inferred from homology"/>
<organism evidence="4 5">
    <name type="scientific">Daucus carota subsp. sativus</name>
    <name type="common">Carrot</name>
    <dbReference type="NCBI Taxonomy" id="79200"/>
    <lineage>
        <taxon>Eukaryota</taxon>
        <taxon>Viridiplantae</taxon>
        <taxon>Streptophyta</taxon>
        <taxon>Embryophyta</taxon>
        <taxon>Tracheophyta</taxon>
        <taxon>Spermatophyta</taxon>
        <taxon>Magnoliopsida</taxon>
        <taxon>eudicotyledons</taxon>
        <taxon>Gunneridae</taxon>
        <taxon>Pentapetalae</taxon>
        <taxon>asterids</taxon>
        <taxon>campanulids</taxon>
        <taxon>Apiales</taxon>
        <taxon>Apiaceae</taxon>
        <taxon>Apioideae</taxon>
        <taxon>Scandiceae</taxon>
        <taxon>Daucinae</taxon>
        <taxon>Daucus</taxon>
        <taxon>Daucus sect. Daucus</taxon>
    </lineage>
</organism>
<dbReference type="AlphaFoldDB" id="A0AAF0X0V0"/>
<dbReference type="Pfam" id="PF03195">
    <property type="entry name" value="LOB"/>
    <property type="match status" value="1"/>
</dbReference>
<gene>
    <name evidence="4" type="ORF">DCAR_0518814</name>
</gene>
<evidence type="ECO:0000256" key="1">
    <source>
        <dbReference type="ARBA" id="ARBA00005474"/>
    </source>
</evidence>
<dbReference type="EMBL" id="CP093347">
    <property type="protein sequence ID" value="WOG99462.1"/>
    <property type="molecule type" value="Genomic_DNA"/>
</dbReference>
<evidence type="ECO:0000313" key="5">
    <source>
        <dbReference type="Proteomes" id="UP000077755"/>
    </source>
</evidence>
<dbReference type="InterPro" id="IPR004883">
    <property type="entry name" value="LOB"/>
</dbReference>
<name>A0AAF0X0V0_DAUCS</name>
<evidence type="ECO:0000256" key="2">
    <source>
        <dbReference type="SAM" id="Coils"/>
    </source>
</evidence>
<dbReference type="PANTHER" id="PTHR31301:SF91">
    <property type="entry name" value="PROTEIN LATERAL ORGAN BOUNDARIES"/>
    <property type="match status" value="1"/>
</dbReference>
<evidence type="ECO:0000259" key="3">
    <source>
        <dbReference type="PROSITE" id="PS50891"/>
    </source>
</evidence>
<dbReference type="Proteomes" id="UP000077755">
    <property type="component" value="Chromosome 5"/>
</dbReference>
<dbReference type="PROSITE" id="PS50891">
    <property type="entry name" value="LOB"/>
    <property type="match status" value="1"/>
</dbReference>
<accession>A0AAF0X0V0</accession>
<keyword evidence="5" id="KW-1185">Reference proteome</keyword>
<keyword evidence="2" id="KW-0175">Coiled coil</keyword>
<reference evidence="4" key="2">
    <citation type="submission" date="2022-03" db="EMBL/GenBank/DDBJ databases">
        <title>Draft title - Genomic analysis of global carrot germplasm unveils the trajectory of domestication and the origin of high carotenoid orange carrot.</title>
        <authorList>
            <person name="Iorizzo M."/>
            <person name="Ellison S."/>
            <person name="Senalik D."/>
            <person name="Macko-Podgorni A."/>
            <person name="Grzebelus D."/>
            <person name="Bostan H."/>
            <person name="Rolling W."/>
            <person name="Curaba J."/>
            <person name="Simon P."/>
        </authorList>
    </citation>
    <scope>NUCLEOTIDE SEQUENCE</scope>
    <source>
        <tissue evidence="4">Leaf</tissue>
    </source>
</reference>
<sequence length="187" mass="20366">MAASSNVARYNTPCAACKFLRRKCMPDCIFAPYFPPEEPSKFTHVHKIFGASNVSKLLHEVLPHQREDTVSSLAYEAEARVRDPVYGCVGAISFLQLQVERLQKELDAANAELAYYACACYNNYHPNIWSTVALPRNASVPIHPMSNCAQMRPVEAINTRGAGVGTYSFRGNGKNVSGQGGAAGQGP</sequence>
<evidence type="ECO:0000313" key="4">
    <source>
        <dbReference type="EMBL" id="WOG99462.1"/>
    </source>
</evidence>
<dbReference type="KEGG" id="dcr:108223907"/>
<protein>
    <recommendedName>
        <fullName evidence="3">LOB domain-containing protein</fullName>
    </recommendedName>
</protein>
<reference evidence="4" key="1">
    <citation type="journal article" date="2016" name="Nat. Genet.">
        <title>A high-quality carrot genome assembly provides new insights into carotenoid accumulation and asterid genome evolution.</title>
        <authorList>
            <person name="Iorizzo M."/>
            <person name="Ellison S."/>
            <person name="Senalik D."/>
            <person name="Zeng P."/>
            <person name="Satapoomin P."/>
            <person name="Huang J."/>
            <person name="Bowman M."/>
            <person name="Iovene M."/>
            <person name="Sanseverino W."/>
            <person name="Cavagnaro P."/>
            <person name="Yildiz M."/>
            <person name="Macko-Podgorni A."/>
            <person name="Moranska E."/>
            <person name="Grzebelus E."/>
            <person name="Grzebelus D."/>
            <person name="Ashrafi H."/>
            <person name="Zheng Z."/>
            <person name="Cheng S."/>
            <person name="Spooner D."/>
            <person name="Van Deynze A."/>
            <person name="Simon P."/>
        </authorList>
    </citation>
    <scope>NUCLEOTIDE SEQUENCE</scope>
    <source>
        <tissue evidence="4">Leaf</tissue>
    </source>
</reference>